<accession>A0A8S9UI59</accession>
<proteinExistence type="predicted"/>
<dbReference type="AlphaFoldDB" id="A0A8S9UI59"/>
<comment type="caution">
    <text evidence="1">The sequence shown here is derived from an EMBL/GenBank/DDBJ whole genome shotgun (WGS) entry which is preliminary data.</text>
</comment>
<evidence type="ECO:0000313" key="2">
    <source>
        <dbReference type="Proteomes" id="UP000704712"/>
    </source>
</evidence>
<feature type="non-terminal residue" evidence="1">
    <location>
        <position position="1"/>
    </location>
</feature>
<protein>
    <submittedName>
        <fullName evidence="1">Uncharacterized protein</fullName>
    </submittedName>
</protein>
<organism evidence="1 2">
    <name type="scientific">Phytophthora infestans</name>
    <name type="common">Potato late blight agent</name>
    <name type="synonym">Botrytis infestans</name>
    <dbReference type="NCBI Taxonomy" id="4787"/>
    <lineage>
        <taxon>Eukaryota</taxon>
        <taxon>Sar</taxon>
        <taxon>Stramenopiles</taxon>
        <taxon>Oomycota</taxon>
        <taxon>Peronosporomycetes</taxon>
        <taxon>Peronosporales</taxon>
        <taxon>Peronosporaceae</taxon>
        <taxon>Phytophthora</taxon>
    </lineage>
</organism>
<dbReference type="EMBL" id="JAACNO010001650">
    <property type="protein sequence ID" value="KAF4138624.1"/>
    <property type="molecule type" value="Genomic_DNA"/>
</dbReference>
<name>A0A8S9UI59_PHYIN</name>
<sequence>LGIRDTLYYPVLDSSLLKVKQPYNRYESLFSMGYTGVCIDNPGRLTIDVCGAKHVDVVQETGENEARCSALLCASARWKALPAFVGFSGVPGADVYTEVSDPKGGHPN</sequence>
<evidence type="ECO:0000313" key="1">
    <source>
        <dbReference type="EMBL" id="KAF4138624.1"/>
    </source>
</evidence>
<reference evidence="1" key="1">
    <citation type="submission" date="2020-03" db="EMBL/GenBank/DDBJ databases">
        <title>Hybrid Assembly of Korean Phytophthora infestans isolates.</title>
        <authorList>
            <person name="Prokchorchik M."/>
            <person name="Lee Y."/>
            <person name="Seo J."/>
            <person name="Cho J.-H."/>
            <person name="Park Y.-E."/>
            <person name="Jang D.-C."/>
            <person name="Im J.-S."/>
            <person name="Choi J.-G."/>
            <person name="Park H.-J."/>
            <person name="Lee G.-B."/>
            <person name="Lee Y.-G."/>
            <person name="Hong S.-Y."/>
            <person name="Cho K."/>
            <person name="Sohn K.H."/>
        </authorList>
    </citation>
    <scope>NUCLEOTIDE SEQUENCE</scope>
    <source>
        <strain evidence="1">KR_2_A2</strain>
    </source>
</reference>
<dbReference type="Proteomes" id="UP000704712">
    <property type="component" value="Unassembled WGS sequence"/>
</dbReference>
<gene>
    <name evidence="1" type="ORF">GN958_ATG12182</name>
</gene>
<feature type="non-terminal residue" evidence="1">
    <location>
        <position position="108"/>
    </location>
</feature>